<dbReference type="Proteomes" id="UP001497535">
    <property type="component" value="Unassembled WGS sequence"/>
</dbReference>
<evidence type="ECO:0000313" key="1">
    <source>
        <dbReference type="EMBL" id="CAK5086393.1"/>
    </source>
</evidence>
<protein>
    <submittedName>
        <fullName evidence="1">Uncharacterized protein</fullName>
    </submittedName>
</protein>
<proteinExistence type="predicted"/>
<evidence type="ECO:0000313" key="2">
    <source>
        <dbReference type="Proteomes" id="UP001497535"/>
    </source>
</evidence>
<comment type="caution">
    <text evidence="1">The sequence shown here is derived from an EMBL/GenBank/DDBJ whole genome shotgun (WGS) entry which is preliminary data.</text>
</comment>
<gene>
    <name evidence="1" type="ORF">MENTE1834_LOCUS33887</name>
</gene>
<keyword evidence="2" id="KW-1185">Reference proteome</keyword>
<sequence>MIAVHGGAGLFKEGIEQFCATALKDDGLGKACDEIEVNNRLVNAIMVYWKNFGILNRTQMGQTICHSKELVELSRTVKKFSCGLI</sequence>
<organism evidence="1 2">
    <name type="scientific">Meloidogyne enterolobii</name>
    <name type="common">Root-knot nematode worm</name>
    <name type="synonym">Meloidogyne mayaguensis</name>
    <dbReference type="NCBI Taxonomy" id="390850"/>
    <lineage>
        <taxon>Eukaryota</taxon>
        <taxon>Metazoa</taxon>
        <taxon>Ecdysozoa</taxon>
        <taxon>Nematoda</taxon>
        <taxon>Chromadorea</taxon>
        <taxon>Rhabditida</taxon>
        <taxon>Tylenchina</taxon>
        <taxon>Tylenchomorpha</taxon>
        <taxon>Tylenchoidea</taxon>
        <taxon>Meloidogynidae</taxon>
        <taxon>Meloidogyninae</taxon>
        <taxon>Meloidogyne</taxon>
    </lineage>
</organism>
<name>A0ACB1A855_MELEN</name>
<dbReference type="EMBL" id="CAVMJV010000060">
    <property type="protein sequence ID" value="CAK5086393.1"/>
    <property type="molecule type" value="Genomic_DNA"/>
</dbReference>
<reference evidence="1" key="1">
    <citation type="submission" date="2023-11" db="EMBL/GenBank/DDBJ databases">
        <authorList>
            <person name="Poullet M."/>
        </authorList>
    </citation>
    <scope>NUCLEOTIDE SEQUENCE</scope>
    <source>
        <strain evidence="1">E1834</strain>
    </source>
</reference>
<accession>A0ACB1A855</accession>